<dbReference type="InterPro" id="IPR020846">
    <property type="entry name" value="MFS_dom"/>
</dbReference>
<keyword evidence="3" id="KW-1003">Cell membrane</keyword>
<keyword evidence="5 7" id="KW-1133">Transmembrane helix</keyword>
<dbReference type="CDD" id="cd17321">
    <property type="entry name" value="MFS_MMR_MDR_like"/>
    <property type="match status" value="1"/>
</dbReference>
<feature type="transmembrane region" description="Helical" evidence="7">
    <location>
        <begin position="200"/>
        <end position="220"/>
    </location>
</feature>
<feature type="transmembrane region" description="Helical" evidence="7">
    <location>
        <begin position="168"/>
        <end position="188"/>
    </location>
</feature>
<keyword evidence="2" id="KW-0813">Transport</keyword>
<evidence type="ECO:0000256" key="4">
    <source>
        <dbReference type="ARBA" id="ARBA00022692"/>
    </source>
</evidence>
<reference evidence="9 10" key="1">
    <citation type="submission" date="2022-06" db="EMBL/GenBank/DDBJ databases">
        <title>Acetobacer genomes from food samples.</title>
        <authorList>
            <person name="Sombolestani A."/>
        </authorList>
    </citation>
    <scope>NUCLEOTIDE SEQUENCE [LARGE SCALE GENOMIC DNA]</scope>
    <source>
        <strain evidence="9 10">R-83285</strain>
    </source>
</reference>
<feature type="transmembrane region" description="Helical" evidence="7">
    <location>
        <begin position="396"/>
        <end position="416"/>
    </location>
</feature>
<feature type="transmembrane region" description="Helical" evidence="7">
    <location>
        <begin position="80"/>
        <end position="99"/>
    </location>
</feature>
<gene>
    <name evidence="9" type="ORF">NKW50_09435</name>
</gene>
<organism evidence="9 10">
    <name type="scientific">Acetobacter lambici</name>
    <dbReference type="NCBI Taxonomy" id="1332824"/>
    <lineage>
        <taxon>Bacteria</taxon>
        <taxon>Pseudomonadati</taxon>
        <taxon>Pseudomonadota</taxon>
        <taxon>Alphaproteobacteria</taxon>
        <taxon>Acetobacterales</taxon>
        <taxon>Acetobacteraceae</taxon>
        <taxon>Acetobacter</taxon>
    </lineage>
</organism>
<feature type="transmembrane region" description="Helical" evidence="7">
    <location>
        <begin position="56"/>
        <end position="73"/>
    </location>
</feature>
<comment type="caution">
    <text evidence="9">The sequence shown here is derived from an EMBL/GenBank/DDBJ whole genome shotgun (WGS) entry which is preliminary data.</text>
</comment>
<dbReference type="Pfam" id="PF07690">
    <property type="entry name" value="MFS_1"/>
    <property type="match status" value="1"/>
</dbReference>
<evidence type="ECO:0000313" key="9">
    <source>
        <dbReference type="EMBL" id="MCP1258808.1"/>
    </source>
</evidence>
<feature type="transmembrane region" description="Helical" evidence="7">
    <location>
        <begin position="422"/>
        <end position="442"/>
    </location>
</feature>
<dbReference type="InterPro" id="IPR036259">
    <property type="entry name" value="MFS_trans_sf"/>
</dbReference>
<evidence type="ECO:0000313" key="10">
    <source>
        <dbReference type="Proteomes" id="UP001523528"/>
    </source>
</evidence>
<evidence type="ECO:0000256" key="2">
    <source>
        <dbReference type="ARBA" id="ARBA00022448"/>
    </source>
</evidence>
<feature type="transmembrane region" description="Helical" evidence="7">
    <location>
        <begin position="105"/>
        <end position="126"/>
    </location>
</feature>
<evidence type="ECO:0000256" key="1">
    <source>
        <dbReference type="ARBA" id="ARBA00004651"/>
    </source>
</evidence>
<evidence type="ECO:0000256" key="6">
    <source>
        <dbReference type="ARBA" id="ARBA00023136"/>
    </source>
</evidence>
<sequence>MTSPPVSDTQRRLVMLCAVLGIILGGLDGAIANIALPTIAHDLHCSETQTVWVVNVYHLAVAVSLLPAAALADSLGLKRVYGFGIALFTAASLACALSGSLGVLIASRVVQGLGTACMAALSGALVRNVYPRAMLHQAFAIIALAVAISAAVGPTLAAIVLAVAPWPWLFLINVPIGVITVALFLRAAPASPRAAFSFDGVGALLNVGALGLGILGVDALGQKETGLAAFEIGTGLLCTLLLYGQQKKLKTPMLPLDLLAIPLFSLSILTSICAYAAQILAYVALPFLFQTVMHLSAVTTGLLVTPWPVLVAVAAPFAGRMATRHPASILSSIGLAILAAGLVTLSLMPAQPAFWDVCWRMALCGIGFGFYQTPNNLTVMTSGPATRSGAASGMMAVARTLGWALGSALVALVFGLSQGSGGAVHCLELAAGFALLGATLSISRRVIRREERQ</sequence>
<dbReference type="Gene3D" id="1.20.1250.20">
    <property type="entry name" value="MFS general substrate transporter like domains"/>
    <property type="match status" value="1"/>
</dbReference>
<evidence type="ECO:0000259" key="8">
    <source>
        <dbReference type="PROSITE" id="PS50850"/>
    </source>
</evidence>
<dbReference type="InterPro" id="IPR011701">
    <property type="entry name" value="MFS"/>
</dbReference>
<dbReference type="RefSeq" id="WP_165991841.1">
    <property type="nucleotide sequence ID" value="NZ_JAMYZY010000014.1"/>
</dbReference>
<comment type="subcellular location">
    <subcellularLocation>
        <location evidence="1">Cell membrane</location>
        <topology evidence="1">Multi-pass membrane protein</topology>
    </subcellularLocation>
</comment>
<feature type="transmembrane region" description="Helical" evidence="7">
    <location>
        <begin position="327"/>
        <end position="347"/>
    </location>
</feature>
<keyword evidence="6 7" id="KW-0472">Membrane</keyword>
<protein>
    <submittedName>
        <fullName evidence="9">MFS transporter</fullName>
    </submittedName>
</protein>
<feature type="transmembrane region" description="Helical" evidence="7">
    <location>
        <begin position="256"/>
        <end position="285"/>
    </location>
</feature>
<keyword evidence="10" id="KW-1185">Reference proteome</keyword>
<dbReference type="SUPFAM" id="SSF103473">
    <property type="entry name" value="MFS general substrate transporter"/>
    <property type="match status" value="1"/>
</dbReference>
<dbReference type="PRINTS" id="PR01036">
    <property type="entry name" value="TCRTETB"/>
</dbReference>
<dbReference type="PROSITE" id="PS50850">
    <property type="entry name" value="MFS"/>
    <property type="match status" value="1"/>
</dbReference>
<feature type="transmembrane region" description="Helical" evidence="7">
    <location>
        <begin position="291"/>
        <end position="315"/>
    </location>
</feature>
<feature type="transmembrane region" description="Helical" evidence="7">
    <location>
        <begin position="226"/>
        <end position="244"/>
    </location>
</feature>
<feature type="domain" description="Major facilitator superfamily (MFS) profile" evidence="8">
    <location>
        <begin position="14"/>
        <end position="449"/>
    </location>
</feature>
<feature type="transmembrane region" description="Helical" evidence="7">
    <location>
        <begin position="12"/>
        <end position="36"/>
    </location>
</feature>
<feature type="transmembrane region" description="Helical" evidence="7">
    <location>
        <begin position="353"/>
        <end position="371"/>
    </location>
</feature>
<dbReference type="Proteomes" id="UP001523528">
    <property type="component" value="Unassembled WGS sequence"/>
</dbReference>
<feature type="transmembrane region" description="Helical" evidence="7">
    <location>
        <begin position="138"/>
        <end position="162"/>
    </location>
</feature>
<dbReference type="PANTHER" id="PTHR42718:SF46">
    <property type="entry name" value="BLR6921 PROTEIN"/>
    <property type="match status" value="1"/>
</dbReference>
<name>A0ABT1F3T5_9PROT</name>
<keyword evidence="4 7" id="KW-0812">Transmembrane</keyword>
<proteinExistence type="predicted"/>
<dbReference type="PANTHER" id="PTHR42718">
    <property type="entry name" value="MAJOR FACILITATOR SUPERFAMILY MULTIDRUG TRANSPORTER MFSC"/>
    <property type="match status" value="1"/>
</dbReference>
<evidence type="ECO:0000256" key="7">
    <source>
        <dbReference type="SAM" id="Phobius"/>
    </source>
</evidence>
<dbReference type="EMBL" id="JAMYZZ010000015">
    <property type="protein sequence ID" value="MCP1258808.1"/>
    <property type="molecule type" value="Genomic_DNA"/>
</dbReference>
<evidence type="ECO:0000256" key="5">
    <source>
        <dbReference type="ARBA" id="ARBA00022989"/>
    </source>
</evidence>
<dbReference type="Gene3D" id="1.20.1720.10">
    <property type="entry name" value="Multidrug resistance protein D"/>
    <property type="match status" value="1"/>
</dbReference>
<evidence type="ECO:0000256" key="3">
    <source>
        <dbReference type="ARBA" id="ARBA00022475"/>
    </source>
</evidence>
<accession>A0ABT1F3T5</accession>